<name>A0ABS9U9D2_9BACL</name>
<comment type="caution">
    <text evidence="3">The sequence shown here is derived from an EMBL/GenBank/DDBJ whole genome shotgun (WGS) entry which is preliminary data.</text>
</comment>
<dbReference type="InterPro" id="IPR038610">
    <property type="entry name" value="FliK-like_C_sf"/>
</dbReference>
<dbReference type="CDD" id="cd17470">
    <property type="entry name" value="T3SS_Flik_C"/>
    <property type="match status" value="1"/>
</dbReference>
<accession>A0ABS9U9D2</accession>
<keyword evidence="4" id="KW-1185">Reference proteome</keyword>
<dbReference type="Gene3D" id="3.30.750.140">
    <property type="match status" value="1"/>
</dbReference>
<evidence type="ECO:0000313" key="3">
    <source>
        <dbReference type="EMBL" id="MCH7320937.1"/>
    </source>
</evidence>
<keyword evidence="3" id="KW-0966">Cell projection</keyword>
<proteinExistence type="predicted"/>
<evidence type="ECO:0000313" key="4">
    <source>
        <dbReference type="Proteomes" id="UP001316087"/>
    </source>
</evidence>
<dbReference type="Proteomes" id="UP001316087">
    <property type="component" value="Unassembled WGS sequence"/>
</dbReference>
<protein>
    <submittedName>
        <fullName evidence="3">Flagellar hook-length control protein FliK</fullName>
    </submittedName>
</protein>
<reference evidence="3 4" key="1">
    <citation type="submission" date="2022-03" db="EMBL/GenBank/DDBJ databases">
        <authorList>
            <person name="Jo J.-H."/>
            <person name="Im W.-T."/>
        </authorList>
    </citation>
    <scope>NUCLEOTIDE SEQUENCE [LARGE SCALE GENOMIC DNA]</scope>
    <source>
        <strain evidence="3 4">MA9</strain>
    </source>
</reference>
<sequence length="418" mass="46304">MNIAMLQVMSANKVQQPTQKNAVEKGATESNTFGSVFKSMMSTNNSTETSSTTSTESLNNVEEIATTLATDSLEDLLAQLGIEMDEAGLFVFVGEEKMPVAMDEMLSLENLTEILGLTQEQLTEIIQQLVGQDTQLEITDIWSIIEQAPVILSEVMAALQGTQQSNIEPNEMEKVVQFLKLAELVGAKVDTVYQQEVQLSSLKDALLALANQAQQSVQAQQTPKTTFEQVVQQVTQQQSAQTTQQTTVKTETEQPTVGLQQQVTQTKTVTITLPAEKPAQSEALVKEIQNLINRSQVSGQQGNMKLFLKLFPENLGQIRIELVQKDGVLTARLLATTPLGKELLENNINQLKAGFVSQNIQMDRIDIAQSLQDADRNTRDQSFFNNFFGHQKEENKEQDNDSEEETISFKDLLSEGVE</sequence>
<dbReference type="InterPro" id="IPR021136">
    <property type="entry name" value="Flagellar_hook_control-like_C"/>
</dbReference>
<dbReference type="Pfam" id="PF02120">
    <property type="entry name" value="Flg_hook"/>
    <property type="match status" value="1"/>
</dbReference>
<feature type="compositionally biased region" description="Basic and acidic residues" evidence="1">
    <location>
        <begin position="390"/>
        <end position="399"/>
    </location>
</feature>
<evidence type="ECO:0000256" key="1">
    <source>
        <dbReference type="SAM" id="MobiDB-lite"/>
    </source>
</evidence>
<gene>
    <name evidence="3" type="ORF">LZ480_03460</name>
</gene>
<evidence type="ECO:0000259" key="2">
    <source>
        <dbReference type="Pfam" id="PF02120"/>
    </source>
</evidence>
<keyword evidence="3" id="KW-0282">Flagellum</keyword>
<feature type="region of interest" description="Disordered" evidence="1">
    <location>
        <begin position="390"/>
        <end position="418"/>
    </location>
</feature>
<organism evidence="3 4">
    <name type="scientific">Solibacillus palustris</name>
    <dbReference type="NCBI Taxonomy" id="2908203"/>
    <lineage>
        <taxon>Bacteria</taxon>
        <taxon>Bacillati</taxon>
        <taxon>Bacillota</taxon>
        <taxon>Bacilli</taxon>
        <taxon>Bacillales</taxon>
        <taxon>Caryophanaceae</taxon>
        <taxon>Solibacillus</taxon>
    </lineage>
</organism>
<dbReference type="EMBL" id="JAKZFC010000001">
    <property type="protein sequence ID" value="MCH7320937.1"/>
    <property type="molecule type" value="Genomic_DNA"/>
</dbReference>
<feature type="domain" description="Flagellar hook-length control protein-like C-terminal" evidence="2">
    <location>
        <begin position="295"/>
        <end position="372"/>
    </location>
</feature>
<keyword evidence="3" id="KW-0969">Cilium</keyword>
<dbReference type="RefSeq" id="WP_241367984.1">
    <property type="nucleotide sequence ID" value="NZ_JAKZFC010000001.1"/>
</dbReference>